<keyword evidence="2" id="KW-1185">Reference proteome</keyword>
<evidence type="ECO:0000313" key="1">
    <source>
        <dbReference type="EMBL" id="KAH0546022.1"/>
    </source>
</evidence>
<sequence length="165" mass="17950">MNSACYNAEQEESMTDMENLEPVNTNSINISGTSAVCYGRNMTFPRPNSSYGIRHELPAVVTEGENYRLPGESPNNQCSEGHLSGIMPDVAMATASFGALQLAEQQELELDLGDGASHLLHPGPGPGSAGVHHPLLSHQRQRHYAGLPPHPYMYHRSNTGLPRFI</sequence>
<dbReference type="EMBL" id="JAHXZJ010002237">
    <property type="protein sequence ID" value="KAH0546022.1"/>
    <property type="molecule type" value="Genomic_DNA"/>
</dbReference>
<dbReference type="AlphaFoldDB" id="A0AAV7I5D5"/>
<name>A0AAV7I5D5_COTGL</name>
<gene>
    <name evidence="1" type="ORF">KQX54_005762</name>
</gene>
<organism evidence="1 2">
    <name type="scientific">Cotesia glomerata</name>
    <name type="common">Lepidopteran parasitic wasp</name>
    <name type="synonym">Apanteles glomeratus</name>
    <dbReference type="NCBI Taxonomy" id="32391"/>
    <lineage>
        <taxon>Eukaryota</taxon>
        <taxon>Metazoa</taxon>
        <taxon>Ecdysozoa</taxon>
        <taxon>Arthropoda</taxon>
        <taxon>Hexapoda</taxon>
        <taxon>Insecta</taxon>
        <taxon>Pterygota</taxon>
        <taxon>Neoptera</taxon>
        <taxon>Endopterygota</taxon>
        <taxon>Hymenoptera</taxon>
        <taxon>Apocrita</taxon>
        <taxon>Ichneumonoidea</taxon>
        <taxon>Braconidae</taxon>
        <taxon>Microgastrinae</taxon>
        <taxon>Cotesia</taxon>
    </lineage>
</organism>
<accession>A0AAV7I5D5</accession>
<protein>
    <submittedName>
        <fullName evidence="1">Uncharacterized protein</fullName>
    </submittedName>
</protein>
<proteinExistence type="predicted"/>
<comment type="caution">
    <text evidence="1">The sequence shown here is derived from an EMBL/GenBank/DDBJ whole genome shotgun (WGS) entry which is preliminary data.</text>
</comment>
<dbReference type="Proteomes" id="UP000826195">
    <property type="component" value="Unassembled WGS sequence"/>
</dbReference>
<evidence type="ECO:0000313" key="2">
    <source>
        <dbReference type="Proteomes" id="UP000826195"/>
    </source>
</evidence>
<reference evidence="1 2" key="1">
    <citation type="journal article" date="2021" name="J. Hered.">
        <title>A chromosome-level genome assembly of the parasitoid wasp, Cotesia glomerata (Hymenoptera: Braconidae).</title>
        <authorList>
            <person name="Pinto B.J."/>
            <person name="Weis J.J."/>
            <person name="Gamble T."/>
            <person name="Ode P.J."/>
            <person name="Paul R."/>
            <person name="Zaspel J.M."/>
        </authorList>
    </citation>
    <scope>NUCLEOTIDE SEQUENCE [LARGE SCALE GENOMIC DNA]</scope>
    <source>
        <strain evidence="1">CgM1</strain>
    </source>
</reference>